<dbReference type="InterPro" id="IPR037401">
    <property type="entry name" value="SnoaL-like"/>
</dbReference>
<evidence type="ECO:0000259" key="1">
    <source>
        <dbReference type="Pfam" id="PF12680"/>
    </source>
</evidence>
<dbReference type="Gene3D" id="3.10.450.50">
    <property type="match status" value="1"/>
</dbReference>
<reference evidence="2 3" key="1">
    <citation type="submission" date="2016-10" db="EMBL/GenBank/DDBJ databases">
        <authorList>
            <person name="de Groot N.N."/>
        </authorList>
    </citation>
    <scope>NUCLEOTIDE SEQUENCE [LARGE SCALE GENOMIC DNA]</scope>
    <source>
        <strain evidence="2 3">DSM 43357</strain>
    </source>
</reference>
<dbReference type="AlphaFoldDB" id="A0A1H7KZP8"/>
<protein>
    <submittedName>
        <fullName evidence="2">SnoaL-like domain-containing protein</fullName>
    </submittedName>
</protein>
<organism evidence="2 3">
    <name type="scientific">Nonomuraea pusilla</name>
    <dbReference type="NCBI Taxonomy" id="46177"/>
    <lineage>
        <taxon>Bacteria</taxon>
        <taxon>Bacillati</taxon>
        <taxon>Actinomycetota</taxon>
        <taxon>Actinomycetes</taxon>
        <taxon>Streptosporangiales</taxon>
        <taxon>Streptosporangiaceae</taxon>
        <taxon>Nonomuraea</taxon>
    </lineage>
</organism>
<dbReference type="RefSeq" id="WP_055505772.1">
    <property type="nucleotide sequence ID" value="NZ_BBZG01000003.1"/>
</dbReference>
<proteinExistence type="predicted"/>
<keyword evidence="3" id="KW-1185">Reference proteome</keyword>
<dbReference type="InterPro" id="IPR032710">
    <property type="entry name" value="NTF2-like_dom_sf"/>
</dbReference>
<sequence length="165" mass="19175">MSKVNDRHVALISAFFEALRRADVAAMERCYHPDVSFGDPVFQEVEGREKVMAMWRLKLGVRSGLQADYRDVRADDHTGTARWTARYTFSTTGRQVVSEVDALFRFEDDVIVRHHEEFDFRRWSKMALGRPHGLLFGWTPMWRKTIRDRAAQQLAEFRAALPSQG</sequence>
<dbReference type="EMBL" id="FOBF01000003">
    <property type="protein sequence ID" value="SEK92269.1"/>
    <property type="molecule type" value="Genomic_DNA"/>
</dbReference>
<dbReference type="OrthoDB" id="391735at2"/>
<accession>A0A1H7KZP8</accession>
<feature type="domain" description="SnoaL-like" evidence="1">
    <location>
        <begin position="13"/>
        <end position="114"/>
    </location>
</feature>
<evidence type="ECO:0000313" key="2">
    <source>
        <dbReference type="EMBL" id="SEK92269.1"/>
    </source>
</evidence>
<dbReference type="STRING" id="46177.SAMN05660976_01418"/>
<evidence type="ECO:0000313" key="3">
    <source>
        <dbReference type="Proteomes" id="UP000198953"/>
    </source>
</evidence>
<dbReference type="SUPFAM" id="SSF54427">
    <property type="entry name" value="NTF2-like"/>
    <property type="match status" value="1"/>
</dbReference>
<name>A0A1H7KZP8_9ACTN</name>
<gene>
    <name evidence="2" type="ORF">SAMN05660976_01418</name>
</gene>
<dbReference type="Pfam" id="PF12680">
    <property type="entry name" value="SnoaL_2"/>
    <property type="match status" value="1"/>
</dbReference>
<dbReference type="Proteomes" id="UP000198953">
    <property type="component" value="Unassembled WGS sequence"/>
</dbReference>